<comment type="caution">
    <text evidence="1">The sequence shown here is derived from an EMBL/GenBank/DDBJ whole genome shotgun (WGS) entry which is preliminary data.</text>
</comment>
<reference evidence="1" key="1">
    <citation type="submission" date="2022-09" db="EMBL/GenBank/DDBJ databases">
        <title>A Global Phylogenomic Analysis of the Shiitake Genus Lentinula.</title>
        <authorList>
            <consortium name="DOE Joint Genome Institute"/>
            <person name="Sierra-Patev S."/>
            <person name="Min B."/>
            <person name="Naranjo-Ortiz M."/>
            <person name="Looney B."/>
            <person name="Konkel Z."/>
            <person name="Slot J.C."/>
            <person name="Sakamoto Y."/>
            <person name="Steenwyk J.L."/>
            <person name="Rokas A."/>
            <person name="Carro J."/>
            <person name="Camarero S."/>
            <person name="Ferreira P."/>
            <person name="Molpeceres G."/>
            <person name="Ruiz-Duenas F.J."/>
            <person name="Serrano A."/>
            <person name="Henrissat B."/>
            <person name="Drula E."/>
            <person name="Hughes K.W."/>
            <person name="Mata J.L."/>
            <person name="Ishikawa N.K."/>
            <person name="Vargas-Isla R."/>
            <person name="Ushijima S."/>
            <person name="Smith C.A."/>
            <person name="Ahrendt S."/>
            <person name="Andreopoulos W."/>
            <person name="He G."/>
            <person name="Labutti K."/>
            <person name="Lipzen A."/>
            <person name="Ng V."/>
            <person name="Riley R."/>
            <person name="Sandor L."/>
            <person name="Barry K."/>
            <person name="Martinez A.T."/>
            <person name="Xiao Y."/>
            <person name="Gibbons J.G."/>
            <person name="Terashima K."/>
            <person name="Grigoriev I.V."/>
            <person name="Hibbett D.S."/>
        </authorList>
    </citation>
    <scope>NUCLEOTIDE SEQUENCE</scope>
    <source>
        <strain evidence="1">TMI1499</strain>
    </source>
</reference>
<name>A0ACC1TIL9_9AGAR</name>
<protein>
    <submittedName>
        <fullName evidence="1">Uncharacterized protein</fullName>
    </submittedName>
</protein>
<evidence type="ECO:0000313" key="1">
    <source>
        <dbReference type="EMBL" id="KAJ3804276.1"/>
    </source>
</evidence>
<keyword evidence="2" id="KW-1185">Reference proteome</keyword>
<dbReference type="EMBL" id="MU796127">
    <property type="protein sequence ID" value="KAJ3804276.1"/>
    <property type="molecule type" value="Genomic_DNA"/>
</dbReference>
<dbReference type="Proteomes" id="UP001163835">
    <property type="component" value="Unassembled WGS sequence"/>
</dbReference>
<sequence>MITRSRTFRASGNNIMNLTSLSTDYIPNATAVDSASASNTFAATPVPLYVRPDDNSDDNFHGEVQAYLDYTSEILNAQAEEVRLLRREVASVCKEKADLKMQHEADATARKKEYQCPVYYELAWDSYILPCGHSFCAHNPETHLVTCCPLCHAEVHLRPLFPCTIQQGVQFIAEEGRALSLLLPFNFIGHVNCGEACSSATFDTNTSMDHPMDDVPATNKSELPPAANDTEVPTAIPCTRRRLITRRPMNVIPGNDDLETPSAMSSNRRRKLSLSSDDDSSSQAEDIHEKLQKVTDKTLQKTGKAVRTDSTNCSHNSQAVDSTEVERRKLRGDVINKGRTMESLMTLNKQLQHSLADSR</sequence>
<organism evidence="1 2">
    <name type="scientific">Lentinula aff. lateritia</name>
    <dbReference type="NCBI Taxonomy" id="2804960"/>
    <lineage>
        <taxon>Eukaryota</taxon>
        <taxon>Fungi</taxon>
        <taxon>Dikarya</taxon>
        <taxon>Basidiomycota</taxon>
        <taxon>Agaricomycotina</taxon>
        <taxon>Agaricomycetes</taxon>
        <taxon>Agaricomycetidae</taxon>
        <taxon>Agaricales</taxon>
        <taxon>Marasmiineae</taxon>
        <taxon>Omphalotaceae</taxon>
        <taxon>Lentinula</taxon>
    </lineage>
</organism>
<accession>A0ACC1TIL9</accession>
<feature type="non-terminal residue" evidence="1">
    <location>
        <position position="359"/>
    </location>
</feature>
<proteinExistence type="predicted"/>
<gene>
    <name evidence="1" type="ORF">F5876DRAFT_70772</name>
</gene>
<evidence type="ECO:0000313" key="2">
    <source>
        <dbReference type="Proteomes" id="UP001163835"/>
    </source>
</evidence>